<comment type="subcellular location">
    <subcellularLocation>
        <location evidence="1">Membrane</location>
        <topology evidence="1">Single-pass type I membrane protein</topology>
    </subcellularLocation>
</comment>
<reference evidence="9" key="1">
    <citation type="journal article" date="2021" name="Mol. Ecol. Resour.">
        <title>Apolygus lucorum genome provides insights into omnivorousness and mesophyll feeding.</title>
        <authorList>
            <person name="Liu Y."/>
            <person name="Liu H."/>
            <person name="Wang H."/>
            <person name="Huang T."/>
            <person name="Liu B."/>
            <person name="Yang B."/>
            <person name="Yin L."/>
            <person name="Li B."/>
            <person name="Zhang Y."/>
            <person name="Zhang S."/>
            <person name="Jiang F."/>
            <person name="Zhang X."/>
            <person name="Ren Y."/>
            <person name="Wang B."/>
            <person name="Wang S."/>
            <person name="Lu Y."/>
            <person name="Wu K."/>
            <person name="Fan W."/>
            <person name="Wang G."/>
        </authorList>
    </citation>
    <scope>NUCLEOTIDE SEQUENCE</scope>
    <source>
        <strain evidence="9">12Hb</strain>
    </source>
</reference>
<keyword evidence="3" id="KW-0812">Transmembrane</keyword>
<sequence>MDGPSIIDLNPLRKFPPKVPLFVVWIILGILLEDHARWGIADEIKTPTQISLIDTFHEWVRKLNDAMYEEPRLYTEIHSDRISVVGALEYPGCNQTKADLIAKLWSMYYTCLEYQFLSMGPTRIMFPDAVAVLEDGILHLTCMICVSPRVAHNKADWFMKKKLGGPMTKILEDEFTTITSDHVLSIYKVSRKDSGIYWCVSGSAKSQDVYVHILPESDPTETVRPSTARIGPYETKDEPMEETLSLTTRWTEWNQCTTCGIVGRRTRWGACFVRSSVPLTAETATDAGVILSLFVYGLPCRSLLLPKFIREKPEVLGRANEIMMGLCKVPCVDEIFEVRNDEGKIVLMVNNSAGLFSTLQVPPKLPPMVVRQIKWPLVGQPFTVTCPGSMAVDTPTEWKINMQKRLVALFVNSTSKGRVSIDMRDRIVFKEVSGSRYQHTAGKIGRQVGWRVNLPGFSSIQQCF</sequence>
<dbReference type="SUPFAM" id="SSF48726">
    <property type="entry name" value="Immunoglobulin"/>
    <property type="match status" value="1"/>
</dbReference>
<dbReference type="PANTHER" id="PTHR32178">
    <property type="entry name" value="FAM187"/>
    <property type="match status" value="1"/>
</dbReference>
<dbReference type="CDD" id="cd00096">
    <property type="entry name" value="Ig"/>
    <property type="match status" value="1"/>
</dbReference>
<evidence type="ECO:0000256" key="7">
    <source>
        <dbReference type="ARBA" id="ARBA00023180"/>
    </source>
</evidence>
<keyword evidence="5" id="KW-1133">Transmembrane helix</keyword>
<keyword evidence="7" id="KW-0325">Glycoprotein</keyword>
<keyword evidence="10" id="KW-1185">Reference proteome</keyword>
<dbReference type="PROSITE" id="PS50835">
    <property type="entry name" value="IG_LIKE"/>
    <property type="match status" value="1"/>
</dbReference>
<evidence type="ECO:0000313" key="9">
    <source>
        <dbReference type="EMBL" id="KAF6209782.1"/>
    </source>
</evidence>
<accession>A0A8S9XL75</accession>
<keyword evidence="4" id="KW-0732">Signal</keyword>
<organism evidence="9 10">
    <name type="scientific">Apolygus lucorum</name>
    <name type="common">Small green plant bug</name>
    <name type="synonym">Lygocoris lucorum</name>
    <dbReference type="NCBI Taxonomy" id="248454"/>
    <lineage>
        <taxon>Eukaryota</taxon>
        <taxon>Metazoa</taxon>
        <taxon>Ecdysozoa</taxon>
        <taxon>Arthropoda</taxon>
        <taxon>Hexapoda</taxon>
        <taxon>Insecta</taxon>
        <taxon>Pterygota</taxon>
        <taxon>Neoptera</taxon>
        <taxon>Paraneoptera</taxon>
        <taxon>Hemiptera</taxon>
        <taxon>Heteroptera</taxon>
        <taxon>Panheteroptera</taxon>
        <taxon>Cimicomorpha</taxon>
        <taxon>Miridae</taxon>
        <taxon>Mirini</taxon>
        <taxon>Apolygus</taxon>
    </lineage>
</organism>
<dbReference type="OrthoDB" id="6625083at2759"/>
<evidence type="ECO:0000256" key="2">
    <source>
        <dbReference type="ARBA" id="ARBA00008727"/>
    </source>
</evidence>
<comment type="similarity">
    <text evidence="2">Belongs to the FAM187 family.</text>
</comment>
<dbReference type="PANTHER" id="PTHR32178:SF6">
    <property type="entry name" value="IG-LIKE DOMAIN-CONTAINING PROTEIN"/>
    <property type="match status" value="1"/>
</dbReference>
<dbReference type="GO" id="GO:0016020">
    <property type="term" value="C:membrane"/>
    <property type="evidence" value="ECO:0007669"/>
    <property type="project" value="UniProtKB-SubCell"/>
</dbReference>
<evidence type="ECO:0000256" key="6">
    <source>
        <dbReference type="ARBA" id="ARBA00023136"/>
    </source>
</evidence>
<dbReference type="EMBL" id="WIXP02000006">
    <property type="protein sequence ID" value="KAF6209782.1"/>
    <property type="molecule type" value="Genomic_DNA"/>
</dbReference>
<dbReference type="AlphaFoldDB" id="A0A8S9XL75"/>
<feature type="domain" description="Ig-like" evidence="8">
    <location>
        <begin position="121"/>
        <end position="210"/>
    </location>
</feature>
<evidence type="ECO:0000256" key="4">
    <source>
        <dbReference type="ARBA" id="ARBA00022729"/>
    </source>
</evidence>
<proteinExistence type="inferred from homology"/>
<gene>
    <name evidence="9" type="ORF">GE061_015532</name>
</gene>
<dbReference type="InterPro" id="IPR007110">
    <property type="entry name" value="Ig-like_dom"/>
</dbReference>
<name>A0A8S9XL75_APOLU</name>
<dbReference type="Gene3D" id="2.60.40.10">
    <property type="entry name" value="Immunoglobulins"/>
    <property type="match status" value="1"/>
</dbReference>
<dbReference type="InterPro" id="IPR039311">
    <property type="entry name" value="FAM187A/B"/>
</dbReference>
<evidence type="ECO:0000256" key="1">
    <source>
        <dbReference type="ARBA" id="ARBA00004479"/>
    </source>
</evidence>
<evidence type="ECO:0000259" key="8">
    <source>
        <dbReference type="PROSITE" id="PS50835"/>
    </source>
</evidence>
<protein>
    <recommendedName>
        <fullName evidence="8">Ig-like domain-containing protein</fullName>
    </recommendedName>
</protein>
<comment type="caution">
    <text evidence="9">The sequence shown here is derived from an EMBL/GenBank/DDBJ whole genome shotgun (WGS) entry which is preliminary data.</text>
</comment>
<dbReference type="InterPro" id="IPR036179">
    <property type="entry name" value="Ig-like_dom_sf"/>
</dbReference>
<dbReference type="InterPro" id="IPR013783">
    <property type="entry name" value="Ig-like_fold"/>
</dbReference>
<evidence type="ECO:0000256" key="3">
    <source>
        <dbReference type="ARBA" id="ARBA00022692"/>
    </source>
</evidence>
<keyword evidence="6" id="KW-0472">Membrane</keyword>
<evidence type="ECO:0000256" key="5">
    <source>
        <dbReference type="ARBA" id="ARBA00022989"/>
    </source>
</evidence>
<evidence type="ECO:0000313" key="10">
    <source>
        <dbReference type="Proteomes" id="UP000466442"/>
    </source>
</evidence>
<dbReference type="Proteomes" id="UP000466442">
    <property type="component" value="Unassembled WGS sequence"/>
</dbReference>